<organism evidence="12 13">
    <name type="scientific">Lymnaea stagnalis</name>
    <name type="common">Great pond snail</name>
    <name type="synonym">Helix stagnalis</name>
    <dbReference type="NCBI Taxonomy" id="6523"/>
    <lineage>
        <taxon>Eukaryota</taxon>
        <taxon>Metazoa</taxon>
        <taxon>Spiralia</taxon>
        <taxon>Lophotrochozoa</taxon>
        <taxon>Mollusca</taxon>
        <taxon>Gastropoda</taxon>
        <taxon>Heterobranchia</taxon>
        <taxon>Euthyneura</taxon>
        <taxon>Panpulmonata</taxon>
        <taxon>Hygrophila</taxon>
        <taxon>Lymnaeoidea</taxon>
        <taxon>Lymnaeidae</taxon>
        <taxon>Lymnaea</taxon>
    </lineage>
</organism>
<keyword evidence="13" id="KW-1185">Reference proteome</keyword>
<evidence type="ECO:0000256" key="10">
    <source>
        <dbReference type="SAM" id="Phobius"/>
    </source>
</evidence>
<gene>
    <name evidence="12" type="ORF">GSLYS_00004693001</name>
</gene>
<evidence type="ECO:0000256" key="7">
    <source>
        <dbReference type="ARBA" id="ARBA00023136"/>
    </source>
</evidence>
<keyword evidence="3" id="KW-0479">Metal-binding</keyword>
<dbReference type="GO" id="GO:0016020">
    <property type="term" value="C:membrane"/>
    <property type="evidence" value="ECO:0007669"/>
    <property type="project" value="UniProtKB-SubCell"/>
</dbReference>
<sequence>MQTTTVPVSIPAYFVNITGGSLLTSAQANSSRRSTLITVLTQSSTHGPMQGTNVDTGAGGESDDDDLFGEHYFHICIYIWACVVVSSLIALSVKWGCCGRSLTRWEVKRIPLKRFQKTEGDDCQDKCPICHEEFNEGRLIRQLPCNHCYHSYCVDRWLVKMSNRCPLCKQRVSISLFCPWNKQQRNKDIHHGHLSADAEASVDESPPLPPLSTLTPSNWYGEDIMSG</sequence>
<evidence type="ECO:0000256" key="5">
    <source>
        <dbReference type="ARBA" id="ARBA00022833"/>
    </source>
</evidence>
<evidence type="ECO:0000256" key="3">
    <source>
        <dbReference type="ARBA" id="ARBA00022723"/>
    </source>
</evidence>
<keyword evidence="6 10" id="KW-1133">Transmembrane helix</keyword>
<feature type="region of interest" description="Disordered" evidence="9">
    <location>
        <begin position="194"/>
        <end position="227"/>
    </location>
</feature>
<evidence type="ECO:0000256" key="6">
    <source>
        <dbReference type="ARBA" id="ARBA00022989"/>
    </source>
</evidence>
<evidence type="ECO:0000313" key="12">
    <source>
        <dbReference type="EMBL" id="CAL1530568.1"/>
    </source>
</evidence>
<dbReference type="Gene3D" id="3.30.40.10">
    <property type="entry name" value="Zinc/RING finger domain, C3HC4 (zinc finger)"/>
    <property type="match status" value="1"/>
</dbReference>
<dbReference type="PROSITE" id="PS50089">
    <property type="entry name" value="ZF_RING_2"/>
    <property type="match status" value="1"/>
</dbReference>
<dbReference type="InterPro" id="IPR001841">
    <property type="entry name" value="Znf_RING"/>
</dbReference>
<protein>
    <recommendedName>
        <fullName evidence="11">RING-type domain-containing protein</fullName>
    </recommendedName>
</protein>
<dbReference type="AlphaFoldDB" id="A0AAV2HA91"/>
<dbReference type="EMBL" id="CAXITT010000072">
    <property type="protein sequence ID" value="CAL1530568.1"/>
    <property type="molecule type" value="Genomic_DNA"/>
</dbReference>
<reference evidence="12 13" key="1">
    <citation type="submission" date="2024-04" db="EMBL/GenBank/DDBJ databases">
        <authorList>
            <consortium name="Genoscope - CEA"/>
            <person name="William W."/>
        </authorList>
    </citation>
    <scope>NUCLEOTIDE SEQUENCE [LARGE SCALE GENOMIC DNA]</scope>
</reference>
<evidence type="ECO:0000256" key="4">
    <source>
        <dbReference type="ARBA" id="ARBA00022771"/>
    </source>
</evidence>
<dbReference type="InterPro" id="IPR013083">
    <property type="entry name" value="Znf_RING/FYVE/PHD"/>
</dbReference>
<dbReference type="SUPFAM" id="SSF57850">
    <property type="entry name" value="RING/U-box"/>
    <property type="match status" value="1"/>
</dbReference>
<evidence type="ECO:0000256" key="8">
    <source>
        <dbReference type="PROSITE-ProRule" id="PRU00175"/>
    </source>
</evidence>
<keyword evidence="5" id="KW-0862">Zinc</keyword>
<evidence type="ECO:0000256" key="2">
    <source>
        <dbReference type="ARBA" id="ARBA00022692"/>
    </source>
</evidence>
<evidence type="ECO:0000313" key="13">
    <source>
        <dbReference type="Proteomes" id="UP001497497"/>
    </source>
</evidence>
<dbReference type="CDD" id="cd16454">
    <property type="entry name" value="RING-H2_PA-TM-RING"/>
    <property type="match status" value="1"/>
</dbReference>
<feature type="transmembrane region" description="Helical" evidence="10">
    <location>
        <begin position="72"/>
        <end position="93"/>
    </location>
</feature>
<proteinExistence type="predicted"/>
<name>A0AAV2HA91_LYMST</name>
<evidence type="ECO:0000256" key="1">
    <source>
        <dbReference type="ARBA" id="ARBA00004370"/>
    </source>
</evidence>
<keyword evidence="4 8" id="KW-0863">Zinc-finger</keyword>
<dbReference type="GO" id="GO:0008270">
    <property type="term" value="F:zinc ion binding"/>
    <property type="evidence" value="ECO:0007669"/>
    <property type="project" value="UniProtKB-KW"/>
</dbReference>
<evidence type="ECO:0000256" key="9">
    <source>
        <dbReference type="SAM" id="MobiDB-lite"/>
    </source>
</evidence>
<evidence type="ECO:0000259" key="11">
    <source>
        <dbReference type="PROSITE" id="PS50089"/>
    </source>
</evidence>
<dbReference type="Pfam" id="PF13639">
    <property type="entry name" value="zf-RING_2"/>
    <property type="match status" value="1"/>
</dbReference>
<keyword evidence="2 10" id="KW-0812">Transmembrane</keyword>
<feature type="domain" description="RING-type" evidence="11">
    <location>
        <begin position="127"/>
        <end position="169"/>
    </location>
</feature>
<feature type="non-terminal residue" evidence="12">
    <location>
        <position position="227"/>
    </location>
</feature>
<keyword evidence="7 10" id="KW-0472">Membrane</keyword>
<comment type="caution">
    <text evidence="12">The sequence shown here is derived from an EMBL/GenBank/DDBJ whole genome shotgun (WGS) entry which is preliminary data.</text>
</comment>
<dbReference type="PANTHER" id="PTHR46539">
    <property type="entry name" value="E3 UBIQUITIN-PROTEIN LIGASE ATL42"/>
    <property type="match status" value="1"/>
</dbReference>
<comment type="subcellular location">
    <subcellularLocation>
        <location evidence="1">Membrane</location>
    </subcellularLocation>
</comment>
<accession>A0AAV2HA91</accession>
<dbReference type="SMART" id="SM00184">
    <property type="entry name" value="RING"/>
    <property type="match status" value="1"/>
</dbReference>
<dbReference type="PANTHER" id="PTHR46539:SF1">
    <property type="entry name" value="E3 UBIQUITIN-PROTEIN LIGASE ATL42"/>
    <property type="match status" value="1"/>
</dbReference>
<dbReference type="Proteomes" id="UP001497497">
    <property type="component" value="Unassembled WGS sequence"/>
</dbReference>